<evidence type="ECO:0000313" key="2">
    <source>
        <dbReference type="EMBL" id="KAL0368914.1"/>
    </source>
</evidence>
<reference evidence="2" key="1">
    <citation type="submission" date="2020-06" db="EMBL/GenBank/DDBJ databases">
        <authorList>
            <person name="Li T."/>
            <person name="Hu X."/>
            <person name="Zhang T."/>
            <person name="Song X."/>
            <person name="Zhang H."/>
            <person name="Dai N."/>
            <person name="Sheng W."/>
            <person name="Hou X."/>
            <person name="Wei L."/>
        </authorList>
    </citation>
    <scope>NUCLEOTIDE SEQUENCE</scope>
    <source>
        <strain evidence="2">KEN8</strain>
        <tissue evidence="2">Leaf</tissue>
    </source>
</reference>
<proteinExistence type="predicted"/>
<organism evidence="2">
    <name type="scientific">Sesamum calycinum</name>
    <dbReference type="NCBI Taxonomy" id="2727403"/>
    <lineage>
        <taxon>Eukaryota</taxon>
        <taxon>Viridiplantae</taxon>
        <taxon>Streptophyta</taxon>
        <taxon>Embryophyta</taxon>
        <taxon>Tracheophyta</taxon>
        <taxon>Spermatophyta</taxon>
        <taxon>Magnoliopsida</taxon>
        <taxon>eudicotyledons</taxon>
        <taxon>Gunneridae</taxon>
        <taxon>Pentapetalae</taxon>
        <taxon>asterids</taxon>
        <taxon>lamiids</taxon>
        <taxon>Lamiales</taxon>
        <taxon>Pedaliaceae</taxon>
        <taxon>Sesamum</taxon>
    </lineage>
</organism>
<reference evidence="2" key="2">
    <citation type="journal article" date="2024" name="Plant">
        <title>Genomic evolution and insights into agronomic trait innovations of Sesamum species.</title>
        <authorList>
            <person name="Miao H."/>
            <person name="Wang L."/>
            <person name="Qu L."/>
            <person name="Liu H."/>
            <person name="Sun Y."/>
            <person name="Le M."/>
            <person name="Wang Q."/>
            <person name="Wei S."/>
            <person name="Zheng Y."/>
            <person name="Lin W."/>
            <person name="Duan Y."/>
            <person name="Cao H."/>
            <person name="Xiong S."/>
            <person name="Wang X."/>
            <person name="Wei L."/>
            <person name="Li C."/>
            <person name="Ma Q."/>
            <person name="Ju M."/>
            <person name="Zhao R."/>
            <person name="Li G."/>
            <person name="Mu C."/>
            <person name="Tian Q."/>
            <person name="Mei H."/>
            <person name="Zhang T."/>
            <person name="Gao T."/>
            <person name="Zhang H."/>
        </authorList>
    </citation>
    <scope>NUCLEOTIDE SEQUENCE</scope>
    <source>
        <strain evidence="2">KEN8</strain>
    </source>
</reference>
<dbReference type="EMBL" id="JACGWM010000006">
    <property type="protein sequence ID" value="KAL0368914.1"/>
    <property type="molecule type" value="Genomic_DNA"/>
</dbReference>
<dbReference type="PANTHER" id="PTHR31639">
    <property type="entry name" value="F-BOX PROTEIN-LIKE"/>
    <property type="match status" value="1"/>
</dbReference>
<accession>A0AAW2QM77</accession>
<sequence>MARTRIRRGLDADRISNLPSNVIDNILTLLPLHDAVRTSVLSKGWQYKWITVPYLVFDWTFKNNFSGNYSIESIIYQVLLLHRGPIVKFKFCGFKFGPDINNWLYFLSDHRVEELVLMNSGYDPEQWLISHNLFTFDHLMHLFLANVEVDAPNLKSFYFNGALTSIYFKNASCLREISITCYPIFRHTTSEAGDDDSNMIKVLGQLSSLTRLYCDRGFLQFLAKGGVPQKLPVNLNSMRYLLLNITDFGFKYQVCSVLCLIRSSPNLQSLRITSANGSAPDMMSATQFLRARE</sequence>
<dbReference type="SUPFAM" id="SSF52047">
    <property type="entry name" value="RNI-like"/>
    <property type="match status" value="1"/>
</dbReference>
<dbReference type="InterPro" id="IPR001810">
    <property type="entry name" value="F-box_dom"/>
</dbReference>
<gene>
    <name evidence="2" type="ORF">Scaly_1110300</name>
</gene>
<dbReference type="PANTHER" id="PTHR31639:SF312">
    <property type="entry name" value="CYCLIN-LIKE F-BOX"/>
    <property type="match status" value="1"/>
</dbReference>
<feature type="domain" description="F-box" evidence="1">
    <location>
        <begin position="15"/>
        <end position="49"/>
    </location>
</feature>
<dbReference type="SUPFAM" id="SSF81383">
    <property type="entry name" value="F-box domain"/>
    <property type="match status" value="1"/>
</dbReference>
<comment type="caution">
    <text evidence="2">The sequence shown here is derived from an EMBL/GenBank/DDBJ whole genome shotgun (WGS) entry which is preliminary data.</text>
</comment>
<dbReference type="AlphaFoldDB" id="A0AAW2QM77"/>
<name>A0AAW2QM77_9LAMI</name>
<protein>
    <submittedName>
        <fullName evidence="2">F-box/FBD/LRR-repeat protein</fullName>
    </submittedName>
</protein>
<evidence type="ECO:0000259" key="1">
    <source>
        <dbReference type="Pfam" id="PF00646"/>
    </source>
</evidence>
<dbReference type="InterPro" id="IPR036047">
    <property type="entry name" value="F-box-like_dom_sf"/>
</dbReference>
<dbReference type="Pfam" id="PF00646">
    <property type="entry name" value="F-box"/>
    <property type="match status" value="1"/>
</dbReference>